<dbReference type="Pfam" id="PF00456">
    <property type="entry name" value="Transketolase_N"/>
    <property type="match status" value="1"/>
</dbReference>
<gene>
    <name evidence="5" type="ORF">S06H3_17237</name>
</gene>
<feature type="non-terminal residue" evidence="5">
    <location>
        <position position="1"/>
    </location>
</feature>
<dbReference type="InterPro" id="IPR005474">
    <property type="entry name" value="Transketolase_N"/>
</dbReference>
<evidence type="ECO:0000256" key="3">
    <source>
        <dbReference type="ARBA" id="ARBA00023052"/>
    </source>
</evidence>
<feature type="domain" description="Transketolase N-terminal" evidence="4">
    <location>
        <begin position="4"/>
        <end position="110"/>
    </location>
</feature>
<dbReference type="PANTHER" id="PTHR47514:SF1">
    <property type="entry name" value="TRANSKETOLASE N-TERMINAL SECTION-RELATED"/>
    <property type="match status" value="1"/>
</dbReference>
<protein>
    <recommendedName>
        <fullName evidence="4">Transketolase N-terminal domain-containing protein</fullName>
    </recommendedName>
</protein>
<dbReference type="InterPro" id="IPR029061">
    <property type="entry name" value="THDP-binding"/>
</dbReference>
<dbReference type="EMBL" id="BARV01008601">
    <property type="protein sequence ID" value="GAI05681.1"/>
    <property type="molecule type" value="Genomic_DNA"/>
</dbReference>
<organism evidence="5">
    <name type="scientific">marine sediment metagenome</name>
    <dbReference type="NCBI Taxonomy" id="412755"/>
    <lineage>
        <taxon>unclassified sequences</taxon>
        <taxon>metagenomes</taxon>
        <taxon>ecological metagenomes</taxon>
    </lineage>
</organism>
<comment type="cofactor">
    <cofactor evidence="1">
        <name>thiamine diphosphate</name>
        <dbReference type="ChEBI" id="CHEBI:58937"/>
    </cofactor>
</comment>
<dbReference type="PANTHER" id="PTHR47514">
    <property type="entry name" value="TRANSKETOLASE N-TERMINAL SECTION-RELATED"/>
    <property type="match status" value="1"/>
</dbReference>
<keyword evidence="3" id="KW-0786">Thiamine pyrophosphate</keyword>
<sequence>GEIWEAAMAAAKYKLDNLTAICDFNRVQLDGPIDKIMPLDSLPEKWKAFNWSVVQINGHKMDEILKALDEANQIKDKPTIIIAHTIKGRGVSFMENKFQWHGKAPNREEYEIALQELEATKE</sequence>
<name>X1LIL4_9ZZZZ</name>
<comment type="caution">
    <text evidence="5">The sequence shown here is derived from an EMBL/GenBank/DDBJ whole genome shotgun (WGS) entry which is preliminary data.</text>
</comment>
<evidence type="ECO:0000256" key="1">
    <source>
        <dbReference type="ARBA" id="ARBA00001964"/>
    </source>
</evidence>
<proteinExistence type="inferred from homology"/>
<evidence type="ECO:0000313" key="5">
    <source>
        <dbReference type="EMBL" id="GAI05681.1"/>
    </source>
</evidence>
<dbReference type="AlphaFoldDB" id="X1LIL4"/>
<evidence type="ECO:0000256" key="2">
    <source>
        <dbReference type="ARBA" id="ARBA00007131"/>
    </source>
</evidence>
<comment type="similarity">
    <text evidence="2">Belongs to the transketolase family.</text>
</comment>
<dbReference type="Gene3D" id="3.40.50.970">
    <property type="match status" value="1"/>
</dbReference>
<evidence type="ECO:0000259" key="4">
    <source>
        <dbReference type="Pfam" id="PF00456"/>
    </source>
</evidence>
<dbReference type="SUPFAM" id="SSF52518">
    <property type="entry name" value="Thiamin diphosphate-binding fold (THDP-binding)"/>
    <property type="match status" value="1"/>
</dbReference>
<reference evidence="5" key="1">
    <citation type="journal article" date="2014" name="Front. Microbiol.">
        <title>High frequency of phylogenetically diverse reductive dehalogenase-homologous genes in deep subseafloor sedimentary metagenomes.</title>
        <authorList>
            <person name="Kawai M."/>
            <person name="Futagami T."/>
            <person name="Toyoda A."/>
            <person name="Takaki Y."/>
            <person name="Nishi S."/>
            <person name="Hori S."/>
            <person name="Arai W."/>
            <person name="Tsubouchi T."/>
            <person name="Morono Y."/>
            <person name="Uchiyama I."/>
            <person name="Ito T."/>
            <person name="Fujiyama A."/>
            <person name="Inagaki F."/>
            <person name="Takami H."/>
        </authorList>
    </citation>
    <scope>NUCLEOTIDE SEQUENCE</scope>
    <source>
        <strain evidence="5">Expedition CK06-06</strain>
    </source>
</reference>
<accession>X1LIL4</accession>